<keyword evidence="2" id="KW-0472">Membrane</keyword>
<sequence>MAQSRRPDPVDPREAPAAPAPEGPRTGGRAPVAALVVAAALALQAAALLWLAGDAIAHLGDGVLPAGARVMLIVIYVLLGLWVLVTSVALLRGRAWSRGAATAVQLFGVLLSSWLFSVGEPVVGGVLLAVSGIALVTLFSRPVTAHLSSAAREPSAE</sequence>
<feature type="transmembrane region" description="Helical" evidence="2">
    <location>
        <begin position="32"/>
        <end position="53"/>
    </location>
</feature>
<organism evidence="3 4">
    <name type="scientific">Micrococcus endophyticus</name>
    <dbReference type="NCBI Taxonomy" id="455343"/>
    <lineage>
        <taxon>Bacteria</taxon>
        <taxon>Bacillati</taxon>
        <taxon>Actinomycetota</taxon>
        <taxon>Actinomycetes</taxon>
        <taxon>Micrococcales</taxon>
        <taxon>Micrococcaceae</taxon>
        <taxon>Micrococcus</taxon>
    </lineage>
</organism>
<dbReference type="Proteomes" id="UP000567246">
    <property type="component" value="Unassembled WGS sequence"/>
</dbReference>
<evidence type="ECO:0000313" key="4">
    <source>
        <dbReference type="Proteomes" id="UP000567246"/>
    </source>
</evidence>
<evidence type="ECO:0000256" key="2">
    <source>
        <dbReference type="SAM" id="Phobius"/>
    </source>
</evidence>
<dbReference type="EMBL" id="JACHMW010000001">
    <property type="protein sequence ID" value="MBB5847841.1"/>
    <property type="molecule type" value="Genomic_DNA"/>
</dbReference>
<gene>
    <name evidence="3" type="ORF">HDA33_000405</name>
</gene>
<reference evidence="3 4" key="1">
    <citation type="submission" date="2020-08" db="EMBL/GenBank/DDBJ databases">
        <title>Sequencing the genomes of 1000 actinobacteria strains.</title>
        <authorList>
            <person name="Klenk H.-P."/>
        </authorList>
    </citation>
    <scope>NUCLEOTIDE SEQUENCE [LARGE SCALE GENOMIC DNA]</scope>
    <source>
        <strain evidence="3 4">DSM 17945</strain>
    </source>
</reference>
<feature type="compositionally biased region" description="Basic and acidic residues" evidence="1">
    <location>
        <begin position="1"/>
        <end position="14"/>
    </location>
</feature>
<keyword evidence="4" id="KW-1185">Reference proteome</keyword>
<dbReference type="AlphaFoldDB" id="A0A7W9JHY3"/>
<comment type="caution">
    <text evidence="3">The sequence shown here is derived from an EMBL/GenBank/DDBJ whole genome shotgun (WGS) entry which is preliminary data.</text>
</comment>
<accession>A0A7W9JHY3</accession>
<proteinExistence type="predicted"/>
<dbReference type="RefSeq" id="WP_184170401.1">
    <property type="nucleotide sequence ID" value="NZ_BAABAG010000010.1"/>
</dbReference>
<evidence type="ECO:0000256" key="1">
    <source>
        <dbReference type="SAM" id="MobiDB-lite"/>
    </source>
</evidence>
<protein>
    <submittedName>
        <fullName evidence="3">Uncharacterized protein</fullName>
    </submittedName>
</protein>
<feature type="transmembrane region" description="Helical" evidence="2">
    <location>
        <begin position="73"/>
        <end position="91"/>
    </location>
</feature>
<feature type="transmembrane region" description="Helical" evidence="2">
    <location>
        <begin position="122"/>
        <end position="139"/>
    </location>
</feature>
<evidence type="ECO:0000313" key="3">
    <source>
        <dbReference type="EMBL" id="MBB5847841.1"/>
    </source>
</evidence>
<name>A0A7W9JHY3_9MICC</name>
<feature type="region of interest" description="Disordered" evidence="1">
    <location>
        <begin position="1"/>
        <end position="27"/>
    </location>
</feature>
<keyword evidence="2" id="KW-0812">Transmembrane</keyword>
<feature type="transmembrane region" description="Helical" evidence="2">
    <location>
        <begin position="98"/>
        <end position="116"/>
    </location>
</feature>
<keyword evidence="2" id="KW-1133">Transmembrane helix</keyword>